<reference evidence="10" key="1">
    <citation type="submission" date="2015-07" db="EMBL/GenBank/DDBJ databases">
        <title>MeaNS - Measles Nucleotide Surveillance Program.</title>
        <authorList>
            <person name="Tran T."/>
            <person name="Druce J."/>
        </authorList>
    </citation>
    <scope>NUCLEOTIDE SEQUENCE</scope>
    <source>
        <strain evidence="10">UCB-OBI-ISO-001</strain>
        <tissue evidence="10">Gonad</tissue>
    </source>
</reference>
<dbReference type="GO" id="GO:0004930">
    <property type="term" value="F:G protein-coupled receptor activity"/>
    <property type="evidence" value="ECO:0007669"/>
    <property type="project" value="UniProtKB-KW"/>
</dbReference>
<comment type="subcellular location">
    <subcellularLocation>
        <location evidence="1">Membrane</location>
        <topology evidence="1">Multi-pass membrane protein</topology>
    </subcellularLocation>
</comment>
<evidence type="ECO:0000256" key="3">
    <source>
        <dbReference type="ARBA" id="ARBA00022989"/>
    </source>
</evidence>
<feature type="transmembrane region" description="Helical" evidence="8">
    <location>
        <begin position="26"/>
        <end position="47"/>
    </location>
</feature>
<keyword evidence="7" id="KW-0807">Transducer</keyword>
<feature type="transmembrane region" description="Helical" evidence="8">
    <location>
        <begin position="133"/>
        <end position="153"/>
    </location>
</feature>
<keyword evidence="3 8" id="KW-1133">Transmembrane helix</keyword>
<protein>
    <recommendedName>
        <fullName evidence="9">G-protein coupled receptors family 1 profile domain-containing protein</fullName>
    </recommendedName>
</protein>
<dbReference type="PROSITE" id="PS50262">
    <property type="entry name" value="G_PROTEIN_RECEP_F1_2"/>
    <property type="match status" value="1"/>
</dbReference>
<dbReference type="PRINTS" id="PR00237">
    <property type="entry name" value="GPCRRHODOPSN"/>
</dbReference>
<keyword evidence="2 8" id="KW-0812">Transmembrane</keyword>
<feature type="transmembrane region" description="Helical" evidence="8">
    <location>
        <begin position="275"/>
        <end position="293"/>
    </location>
</feature>
<evidence type="ECO:0000256" key="7">
    <source>
        <dbReference type="ARBA" id="ARBA00023224"/>
    </source>
</evidence>
<organism evidence="10">
    <name type="scientific">Octopus bimaculoides</name>
    <name type="common">California two-spotted octopus</name>
    <dbReference type="NCBI Taxonomy" id="37653"/>
    <lineage>
        <taxon>Eukaryota</taxon>
        <taxon>Metazoa</taxon>
        <taxon>Spiralia</taxon>
        <taxon>Lophotrochozoa</taxon>
        <taxon>Mollusca</taxon>
        <taxon>Cephalopoda</taxon>
        <taxon>Coleoidea</taxon>
        <taxon>Octopodiformes</taxon>
        <taxon>Octopoda</taxon>
        <taxon>Incirrata</taxon>
        <taxon>Octopodidae</taxon>
        <taxon>Octopus</taxon>
    </lineage>
</organism>
<feature type="transmembrane region" description="Helical" evidence="8">
    <location>
        <begin position="231"/>
        <end position="255"/>
    </location>
</feature>
<evidence type="ECO:0000256" key="6">
    <source>
        <dbReference type="ARBA" id="ARBA00023170"/>
    </source>
</evidence>
<evidence type="ECO:0000256" key="4">
    <source>
        <dbReference type="ARBA" id="ARBA00023040"/>
    </source>
</evidence>
<dbReference type="InterPro" id="IPR050125">
    <property type="entry name" value="GPCR_opsins"/>
</dbReference>
<keyword evidence="6" id="KW-0675">Receptor</keyword>
<dbReference type="OrthoDB" id="5564849at2759"/>
<evidence type="ECO:0000313" key="10">
    <source>
        <dbReference type="EMBL" id="KOF90940.1"/>
    </source>
</evidence>
<gene>
    <name evidence="10" type="ORF">OCBIM_22010085mg</name>
</gene>
<dbReference type="EMBL" id="KQ417641">
    <property type="protein sequence ID" value="KOF90940.1"/>
    <property type="molecule type" value="Genomic_DNA"/>
</dbReference>
<evidence type="ECO:0000256" key="2">
    <source>
        <dbReference type="ARBA" id="ARBA00022692"/>
    </source>
</evidence>
<dbReference type="Gene3D" id="1.20.1070.10">
    <property type="entry name" value="Rhodopsin 7-helix transmembrane proteins"/>
    <property type="match status" value="1"/>
</dbReference>
<accession>A0A0L8HQC0</accession>
<evidence type="ECO:0000256" key="1">
    <source>
        <dbReference type="ARBA" id="ARBA00004141"/>
    </source>
</evidence>
<feature type="transmembrane region" description="Helical" evidence="8">
    <location>
        <begin position="184"/>
        <end position="204"/>
    </location>
</feature>
<dbReference type="GO" id="GO:0016020">
    <property type="term" value="C:membrane"/>
    <property type="evidence" value="ECO:0007669"/>
    <property type="project" value="UniProtKB-SubCell"/>
</dbReference>
<evidence type="ECO:0000256" key="8">
    <source>
        <dbReference type="SAM" id="Phobius"/>
    </source>
</evidence>
<dbReference type="OMA" id="VGWGPFA"/>
<keyword evidence="4" id="KW-0297">G-protein coupled receptor</keyword>
<dbReference type="KEGG" id="obi:106869476"/>
<feature type="transmembrane region" description="Helical" evidence="8">
    <location>
        <begin position="96"/>
        <end position="121"/>
    </location>
</feature>
<name>A0A0L8HQC0_OCTBM</name>
<dbReference type="Pfam" id="PF00001">
    <property type="entry name" value="7tm_1"/>
    <property type="match status" value="1"/>
</dbReference>
<evidence type="ECO:0000259" key="9">
    <source>
        <dbReference type="PROSITE" id="PS50262"/>
    </source>
</evidence>
<dbReference type="InterPro" id="IPR000276">
    <property type="entry name" value="GPCR_Rhodpsn"/>
</dbReference>
<feature type="domain" description="G-protein coupled receptors family 1 profile" evidence="9">
    <location>
        <begin position="38"/>
        <end position="288"/>
    </location>
</feature>
<dbReference type="PANTHER" id="PTHR24240">
    <property type="entry name" value="OPSIN"/>
    <property type="match status" value="1"/>
</dbReference>
<keyword evidence="5 8" id="KW-0472">Membrane</keyword>
<dbReference type="SUPFAM" id="SSF81321">
    <property type="entry name" value="Family A G protein-coupled receptor-like"/>
    <property type="match status" value="1"/>
</dbReference>
<feature type="transmembrane region" description="Helical" evidence="8">
    <location>
        <begin position="59"/>
        <end position="76"/>
    </location>
</feature>
<sequence length="304" mass="33551">MFGVHHSSVSSGLHTFSMWEHYVTGALYLIIGVTAFSTNGLAAIVLARQNTQPRRKYSTLIYFLLTSALVNIGFPLNSSSSIAGRWLFGNFGCHFYGFIGFVVGISHIWMLFAFCIERYVATCHREFYKRMPSIYYTLLFAAMYSVGTFWAVMPLLGWGEYGLEPTGTSCTISYINATDSFQSLIMSMVIVTYSFPIIVSCYAVSKAWTALGNMSDSEKEKDRDLLSEEQLTAMATVFIPIALISWSGFAYVSIYSAITDGGTTLSHLSVSMAPLLSKAGVILYPMIILVAGIRSIPKAESKKP</sequence>
<dbReference type="InterPro" id="IPR017452">
    <property type="entry name" value="GPCR_Rhodpsn_7TM"/>
</dbReference>
<dbReference type="AlphaFoldDB" id="A0A0L8HQC0"/>
<evidence type="ECO:0000256" key="5">
    <source>
        <dbReference type="ARBA" id="ARBA00023136"/>
    </source>
</evidence>
<proteinExistence type="predicted"/>